<dbReference type="Gene3D" id="2.60.40.1120">
    <property type="entry name" value="Carboxypeptidase-like, regulatory domain"/>
    <property type="match status" value="1"/>
</dbReference>
<dbReference type="NCBIfam" id="TIGR04057">
    <property type="entry name" value="SusC_RagA_signa"/>
    <property type="match status" value="1"/>
</dbReference>
<dbReference type="InterPro" id="IPR023997">
    <property type="entry name" value="TonB-dep_OMP_SusC/RagA_CS"/>
</dbReference>
<dbReference type="Pfam" id="PF13715">
    <property type="entry name" value="CarbopepD_reg_2"/>
    <property type="match status" value="1"/>
</dbReference>
<dbReference type="RefSeq" id="WP_090624972.1">
    <property type="nucleotide sequence ID" value="NZ_FOQO01000002.1"/>
</dbReference>
<dbReference type="InterPro" id="IPR039426">
    <property type="entry name" value="TonB-dep_rcpt-like"/>
</dbReference>
<dbReference type="Gene3D" id="2.170.130.10">
    <property type="entry name" value="TonB-dependent receptor, plug domain"/>
    <property type="match status" value="1"/>
</dbReference>
<dbReference type="InterPro" id="IPR036942">
    <property type="entry name" value="Beta-barrel_TonB_sf"/>
</dbReference>
<evidence type="ECO:0000256" key="3">
    <source>
        <dbReference type="ARBA" id="ARBA00022452"/>
    </source>
</evidence>
<feature type="domain" description="TonB-dependent receptor-like beta-barrel" evidence="12">
    <location>
        <begin position="574"/>
        <end position="1064"/>
    </location>
</feature>
<keyword evidence="7 11" id="KW-0798">TonB box</keyword>
<dbReference type="PROSITE" id="PS52016">
    <property type="entry name" value="TONB_DEPENDENT_REC_3"/>
    <property type="match status" value="1"/>
</dbReference>
<dbReference type="Pfam" id="PF00593">
    <property type="entry name" value="TonB_dep_Rec_b-barrel"/>
    <property type="match status" value="1"/>
</dbReference>
<dbReference type="SUPFAM" id="SSF56935">
    <property type="entry name" value="Porins"/>
    <property type="match status" value="1"/>
</dbReference>
<evidence type="ECO:0000256" key="6">
    <source>
        <dbReference type="ARBA" id="ARBA00023004"/>
    </source>
</evidence>
<keyword evidence="9 10" id="KW-0998">Cell outer membrane</keyword>
<dbReference type="InterPro" id="IPR037066">
    <property type="entry name" value="Plug_dom_sf"/>
</dbReference>
<protein>
    <submittedName>
        <fullName evidence="15">TonB-linked outer membrane protein, SusC/RagA family</fullName>
    </submittedName>
</protein>
<dbReference type="EMBL" id="FOQO01000002">
    <property type="protein sequence ID" value="SFI08674.1"/>
    <property type="molecule type" value="Genomic_DNA"/>
</dbReference>
<dbReference type="InterPro" id="IPR011662">
    <property type="entry name" value="Secretin/TonB_short_N"/>
</dbReference>
<evidence type="ECO:0000313" key="16">
    <source>
        <dbReference type="Proteomes" id="UP000198670"/>
    </source>
</evidence>
<dbReference type="NCBIfam" id="TIGR04056">
    <property type="entry name" value="OMP_RagA_SusC"/>
    <property type="match status" value="1"/>
</dbReference>
<proteinExistence type="inferred from homology"/>
<dbReference type="Gene3D" id="2.40.170.20">
    <property type="entry name" value="TonB-dependent receptor, beta-barrel domain"/>
    <property type="match status" value="1"/>
</dbReference>
<evidence type="ECO:0000259" key="12">
    <source>
        <dbReference type="Pfam" id="PF00593"/>
    </source>
</evidence>
<evidence type="ECO:0000259" key="14">
    <source>
        <dbReference type="Pfam" id="PF07715"/>
    </source>
</evidence>
<keyword evidence="8 10" id="KW-0472">Membrane</keyword>
<evidence type="ECO:0000256" key="4">
    <source>
        <dbReference type="ARBA" id="ARBA00022496"/>
    </source>
</evidence>
<evidence type="ECO:0000256" key="5">
    <source>
        <dbReference type="ARBA" id="ARBA00022692"/>
    </source>
</evidence>
<feature type="domain" description="TonB-dependent receptor plug" evidence="14">
    <location>
        <begin position="225"/>
        <end position="350"/>
    </location>
</feature>
<comment type="subcellular location">
    <subcellularLocation>
        <location evidence="1 10">Cell outer membrane</location>
        <topology evidence="1 10">Multi-pass membrane protein</topology>
    </subcellularLocation>
</comment>
<dbReference type="GO" id="GO:0009279">
    <property type="term" value="C:cell outer membrane"/>
    <property type="evidence" value="ECO:0007669"/>
    <property type="project" value="UniProtKB-SubCell"/>
</dbReference>
<dbReference type="Proteomes" id="UP000198670">
    <property type="component" value="Unassembled WGS sequence"/>
</dbReference>
<evidence type="ECO:0000313" key="15">
    <source>
        <dbReference type="EMBL" id="SFI08674.1"/>
    </source>
</evidence>
<dbReference type="InterPro" id="IPR000531">
    <property type="entry name" value="Beta-barrel_TonB"/>
</dbReference>
<dbReference type="SUPFAM" id="SSF49464">
    <property type="entry name" value="Carboxypeptidase regulatory domain-like"/>
    <property type="match status" value="1"/>
</dbReference>
<dbReference type="InterPro" id="IPR023996">
    <property type="entry name" value="TonB-dep_OMP_SusC/RagA"/>
</dbReference>
<evidence type="ECO:0000256" key="1">
    <source>
        <dbReference type="ARBA" id="ARBA00004571"/>
    </source>
</evidence>
<evidence type="ECO:0000256" key="7">
    <source>
        <dbReference type="ARBA" id="ARBA00023077"/>
    </source>
</evidence>
<dbReference type="GO" id="GO:0006826">
    <property type="term" value="P:iron ion transport"/>
    <property type="evidence" value="ECO:0007669"/>
    <property type="project" value="UniProtKB-KW"/>
</dbReference>
<dbReference type="InterPro" id="IPR012910">
    <property type="entry name" value="Plug_dom"/>
</dbReference>
<keyword evidence="16" id="KW-1185">Reference proteome</keyword>
<keyword evidence="2 10" id="KW-0813">Transport</keyword>
<dbReference type="Pfam" id="PF07715">
    <property type="entry name" value="Plug"/>
    <property type="match status" value="1"/>
</dbReference>
<keyword evidence="3 10" id="KW-1134">Transmembrane beta strand</keyword>
<keyword evidence="4" id="KW-0406">Ion transport</keyword>
<evidence type="ECO:0000256" key="9">
    <source>
        <dbReference type="ARBA" id="ARBA00023237"/>
    </source>
</evidence>
<keyword evidence="5 10" id="KW-0812">Transmembrane</keyword>
<comment type="similarity">
    <text evidence="10 11">Belongs to the TonB-dependent receptor family.</text>
</comment>
<reference evidence="15 16" key="1">
    <citation type="submission" date="2016-10" db="EMBL/GenBank/DDBJ databases">
        <authorList>
            <person name="de Groot N.N."/>
        </authorList>
    </citation>
    <scope>NUCLEOTIDE SEQUENCE [LARGE SCALE GENOMIC DNA]</scope>
    <source>
        <strain evidence="15 16">RK1</strain>
    </source>
</reference>
<dbReference type="InterPro" id="IPR008969">
    <property type="entry name" value="CarboxyPept-like_regulatory"/>
</dbReference>
<evidence type="ECO:0000256" key="11">
    <source>
        <dbReference type="RuleBase" id="RU003357"/>
    </source>
</evidence>
<gene>
    <name evidence="15" type="ORF">SAMN05444682_102254</name>
</gene>
<dbReference type="STRING" id="1477437.SAMN05444682_102254"/>
<feature type="domain" description="Secretin/TonB short N-terminal" evidence="13">
    <location>
        <begin position="68"/>
        <end position="119"/>
    </location>
</feature>
<accession>A0A1I3FBZ5</accession>
<name>A0A1I3FBZ5_9SPHI</name>
<keyword evidence="6" id="KW-0408">Iron</keyword>
<evidence type="ECO:0000256" key="2">
    <source>
        <dbReference type="ARBA" id="ARBA00022448"/>
    </source>
</evidence>
<organism evidence="15 16">
    <name type="scientific">Parapedobacter indicus</name>
    <dbReference type="NCBI Taxonomy" id="1477437"/>
    <lineage>
        <taxon>Bacteria</taxon>
        <taxon>Pseudomonadati</taxon>
        <taxon>Bacteroidota</taxon>
        <taxon>Sphingobacteriia</taxon>
        <taxon>Sphingobacteriales</taxon>
        <taxon>Sphingobacteriaceae</taxon>
        <taxon>Parapedobacter</taxon>
    </lineage>
</organism>
<dbReference type="AlphaFoldDB" id="A0A1I3FBZ5"/>
<evidence type="ECO:0000259" key="13">
    <source>
        <dbReference type="Pfam" id="PF07660"/>
    </source>
</evidence>
<dbReference type="Pfam" id="PF07660">
    <property type="entry name" value="STN"/>
    <property type="match status" value="1"/>
</dbReference>
<sequence length="1205" mass="134576">MYKKFAANQRMGGLCPIRIKPLLMRLFTVVLTICMHISVFAFGQKVSISRKDVSLSTVIKEIKRQSGYNFLYDAGALFNTPKISVEAKNAEVAEVLDQCLDGLALNYFIRDKYVVISKKVLTIESQSVLQQRIVTGRVVDEKREPLEGVTVRVAQSAAVTTTDARGDFRLQIPSSQVTLAFSLLGFQPQEVSVGADQQLLNIVMVPTISNLDEVVVVGFGERRKGDLTGSISTVTAADIGRIPQASPQFALQGHTTGVRVAPVSGNPNEAPQIFVRGVGTWNGTSQPLYVVDGQIFEPPRDVNEDVISSGSLRTPPNIFNLINANDIESISVLKDASAAAIYGSRAANGVVLITTKRGKSERPVIEFDANMAVQNTPKLNMLNTDQYVSLVSEMYENSLNPDVSIERNLYGREEAQEFVKLTSYNPQFDPQSPYYISDRTTYNWQDELVEKNALNQNYSLRVSGATSRVDYYVSGGYFDQYGGINQNHLKRYTGAINLNVKATDWAKVGVNYKYTNQTSTNYGGDLEALAYAPPWQPIYNPNHPTGFETVIDPYLLGDTWQGLKKYGQGTIQNYAALAEFNTPYFDLSRNFGQFFVELTPLKGLVLRGSLNLDYTKQDRWGLDQMVITSYFSPTGQNPRTQYPNAPNSVARLEHRINNSFNYQSDFTANYTKTFVEKHNLNVVVGVQDQRHRRETVNLNTDNLSNLPENPRYTGWGGDLANNNSFYSWNHRFWFGMVGRASYNYDSKYYLDASMRRDASNGFAREFRWGNFYAFAGAWRISSEPFFDVEFVNDLKLHGGWGEAGNDEAAVGRYAFLSRVNTGLTTYRWGSGNGDPIGVLNNGATVADFPNPSLSWEVAKTLNIGVDATLFRNRLSVSAEWYRRITSGILQTVSLPFSVGTSNPLFNIGELENKGVDLMIGFKDRAGAFNYGVSGNISFVTNKVTKLYNDQPLLIAGLHRRHADNVVRIEEGRSIGTIWGYKTGGIFQSREEIEAYYAANPDNNVTNTDLVAPGDMYFLDVQGNPTDEEPFYSKTPDGQINDFDRTEIGNVLPGYTYGLNLNVGWKGFDLVANFYGEGDVDRVNSTRRRFESMVGVHNHLTTTLDRWTPSHTNTSVPRAVVGDPAGNNRISDRWVEDASFFRLNTWQLGYSLQNSALASLKNTVSSLRIYIGGNNNIYLHRWSTVDPVNDQFPLPKTFTVGLNARF</sequence>
<evidence type="ECO:0000256" key="8">
    <source>
        <dbReference type="ARBA" id="ARBA00023136"/>
    </source>
</evidence>
<keyword evidence="4" id="KW-0410">Iron transport</keyword>
<dbReference type="OrthoDB" id="778480at2"/>
<evidence type="ECO:0000256" key="10">
    <source>
        <dbReference type="PROSITE-ProRule" id="PRU01360"/>
    </source>
</evidence>